<evidence type="ECO:0000313" key="3">
    <source>
        <dbReference type="Proteomes" id="UP001139031"/>
    </source>
</evidence>
<keyword evidence="3" id="KW-1185">Reference proteome</keyword>
<feature type="compositionally biased region" description="Low complexity" evidence="1">
    <location>
        <begin position="41"/>
        <end position="56"/>
    </location>
</feature>
<gene>
    <name evidence="2" type="ORF">K7C98_03820</name>
</gene>
<evidence type="ECO:0000256" key="1">
    <source>
        <dbReference type="SAM" id="MobiDB-lite"/>
    </source>
</evidence>
<dbReference type="EMBL" id="JAIRAU010000001">
    <property type="protein sequence ID" value="MBZ5708371.1"/>
    <property type="molecule type" value="Genomic_DNA"/>
</dbReference>
<accession>A0ABS7TJJ2</accession>
<dbReference type="RefSeq" id="WP_224190121.1">
    <property type="nucleotide sequence ID" value="NZ_JAIRAU010000001.1"/>
</dbReference>
<evidence type="ECO:0000313" key="2">
    <source>
        <dbReference type="EMBL" id="MBZ5708371.1"/>
    </source>
</evidence>
<evidence type="ECO:0008006" key="4">
    <source>
        <dbReference type="Google" id="ProtNLM"/>
    </source>
</evidence>
<comment type="caution">
    <text evidence="2">The sequence shown here is derived from an EMBL/GenBank/DDBJ whole genome shotgun (WGS) entry which is preliminary data.</text>
</comment>
<protein>
    <recommendedName>
        <fullName evidence="4">Lipoprotein</fullName>
    </recommendedName>
</protein>
<sequence length="318" mass="32236">MNISSHRLLPLVLLAACVLRRPGDVADSEGDGTSSAVGGWTAATSSSSEPEVSGPGLTTAGELTTGPGSSATTSGVDASTSGGETTGSFIVIPDGGGCVKECDPWVQDCPSGQKCMPYSGDGDFSWESLKCVEVVSEPDGLYEQCTVVGSGVSGEDSCDVGMICWDVVDGVGGCVGQCTGSPDAPGCVDPLASCHVAGDGVLTLCLPMCSPLLQDCPGGDDCVPNPQDSSRFLCVFEGEEQGQVFDPCQFVDECAKGLFCQSPGSAVECDLQASGCCLPFCDTSLANACPGQGQECLPWYEDGEAPPGFENVGTCGLP</sequence>
<dbReference type="Proteomes" id="UP001139031">
    <property type="component" value="Unassembled WGS sequence"/>
</dbReference>
<reference evidence="2" key="1">
    <citation type="submission" date="2021-08" db="EMBL/GenBank/DDBJ databases">
        <authorList>
            <person name="Stevens D.C."/>
        </authorList>
    </citation>
    <scope>NUCLEOTIDE SEQUENCE</scope>
    <source>
        <strain evidence="2">DSM 53165</strain>
    </source>
</reference>
<feature type="compositionally biased region" description="Low complexity" evidence="1">
    <location>
        <begin position="64"/>
        <end position="75"/>
    </location>
</feature>
<proteinExistence type="predicted"/>
<name>A0ABS7TJJ2_9BACT</name>
<feature type="region of interest" description="Disordered" evidence="1">
    <location>
        <begin position="24"/>
        <end position="86"/>
    </location>
</feature>
<organism evidence="2 3">
    <name type="scientific">Nannocystis pusilla</name>
    <dbReference type="NCBI Taxonomy" id="889268"/>
    <lineage>
        <taxon>Bacteria</taxon>
        <taxon>Pseudomonadati</taxon>
        <taxon>Myxococcota</taxon>
        <taxon>Polyangia</taxon>
        <taxon>Nannocystales</taxon>
        <taxon>Nannocystaceae</taxon>
        <taxon>Nannocystis</taxon>
    </lineage>
</organism>
<feature type="compositionally biased region" description="Polar residues" evidence="1">
    <location>
        <begin position="76"/>
        <end position="86"/>
    </location>
</feature>